<dbReference type="RefSeq" id="WP_273081245.1">
    <property type="nucleotide sequence ID" value="NZ_JAFKME010000004.1"/>
</dbReference>
<organism evidence="2 3">
    <name type="scientific">Stenotrophomonas nitritireducens</name>
    <dbReference type="NCBI Taxonomy" id="83617"/>
    <lineage>
        <taxon>Bacteria</taxon>
        <taxon>Pseudomonadati</taxon>
        <taxon>Pseudomonadota</taxon>
        <taxon>Gammaproteobacteria</taxon>
        <taxon>Lysobacterales</taxon>
        <taxon>Lysobacteraceae</taxon>
        <taxon>Stenotrophomonas</taxon>
    </lineage>
</organism>
<reference evidence="2" key="1">
    <citation type="submission" date="2021-02" db="EMBL/GenBank/DDBJ databases">
        <title>Thiocyanate and organic carbon inputs drive convergent selection for specific autotrophic Afipia and Thiobacillus strains within complex microbiomes.</title>
        <authorList>
            <person name="Huddy R.J."/>
            <person name="Sachdeva R."/>
            <person name="Kadzinga F."/>
            <person name="Kantor R.S."/>
            <person name="Harrison S.T.L."/>
            <person name="Banfield J.F."/>
        </authorList>
    </citation>
    <scope>NUCLEOTIDE SEQUENCE</scope>
    <source>
        <strain evidence="2">SCN18_10_11_15_R1_P_69_7</strain>
    </source>
</reference>
<protein>
    <recommendedName>
        <fullName evidence="4">HeH/LEM domain-containing protein</fullName>
    </recommendedName>
</protein>
<proteinExistence type="predicted"/>
<dbReference type="EMBL" id="JAFKMG010000677">
    <property type="protein sequence ID" value="MBN8799176.1"/>
    <property type="molecule type" value="Genomic_DNA"/>
</dbReference>
<sequence>MSKLTKPFRGVRDGEIYPTEFAAGDDCPPELEAGARASGALAEGKSPGGPDQEEKAELIAKLEAAGITFDKRWGVDKLAAALAEGKKD</sequence>
<dbReference type="Proteomes" id="UP000664815">
    <property type="component" value="Unassembled WGS sequence"/>
</dbReference>
<accession>A0A9D8L148</accession>
<comment type="caution">
    <text evidence="2">The sequence shown here is derived from an EMBL/GenBank/DDBJ whole genome shotgun (WGS) entry which is preliminary data.</text>
</comment>
<feature type="region of interest" description="Disordered" evidence="1">
    <location>
        <begin position="20"/>
        <end position="54"/>
    </location>
</feature>
<dbReference type="AlphaFoldDB" id="A0A9D8L148"/>
<evidence type="ECO:0000313" key="2">
    <source>
        <dbReference type="EMBL" id="MBN8799176.1"/>
    </source>
</evidence>
<name>A0A9D8L148_9GAMM</name>
<evidence type="ECO:0008006" key="4">
    <source>
        <dbReference type="Google" id="ProtNLM"/>
    </source>
</evidence>
<evidence type="ECO:0000256" key="1">
    <source>
        <dbReference type="SAM" id="MobiDB-lite"/>
    </source>
</evidence>
<evidence type="ECO:0000313" key="3">
    <source>
        <dbReference type="Proteomes" id="UP000664815"/>
    </source>
</evidence>
<gene>
    <name evidence="2" type="ORF">J0H45_07435</name>
</gene>